<dbReference type="EMBL" id="MU006581">
    <property type="protein sequence ID" value="KAF2745751.1"/>
    <property type="molecule type" value="Genomic_DNA"/>
</dbReference>
<feature type="transmembrane region" description="Helical" evidence="1">
    <location>
        <begin position="18"/>
        <end position="40"/>
    </location>
</feature>
<proteinExistence type="predicted"/>
<keyword evidence="1" id="KW-0812">Transmembrane</keyword>
<keyword evidence="3" id="KW-1185">Reference proteome</keyword>
<evidence type="ECO:0000256" key="1">
    <source>
        <dbReference type="SAM" id="Phobius"/>
    </source>
</evidence>
<accession>A0A6A6V8X7</accession>
<keyword evidence="1" id="KW-1133">Transmembrane helix</keyword>
<name>A0A6A6V8X7_9PLEO</name>
<gene>
    <name evidence="2" type="ORF">M011DRAFT_469418</name>
</gene>
<evidence type="ECO:0000313" key="2">
    <source>
        <dbReference type="EMBL" id="KAF2745751.1"/>
    </source>
</evidence>
<protein>
    <submittedName>
        <fullName evidence="2">Uncharacterized protein</fullName>
    </submittedName>
</protein>
<sequence>MSTSTKVSSAVGTAAEVIITPFIVLLAVGVKMVYFSPLLLKWFNAKSPLSVHPSRFDGTVSFLAGLAGPES</sequence>
<dbReference type="AlphaFoldDB" id="A0A6A6V8X7"/>
<dbReference type="Proteomes" id="UP000799440">
    <property type="component" value="Unassembled WGS sequence"/>
</dbReference>
<organism evidence="2 3">
    <name type="scientific">Sporormia fimetaria CBS 119925</name>
    <dbReference type="NCBI Taxonomy" id="1340428"/>
    <lineage>
        <taxon>Eukaryota</taxon>
        <taxon>Fungi</taxon>
        <taxon>Dikarya</taxon>
        <taxon>Ascomycota</taxon>
        <taxon>Pezizomycotina</taxon>
        <taxon>Dothideomycetes</taxon>
        <taxon>Pleosporomycetidae</taxon>
        <taxon>Pleosporales</taxon>
        <taxon>Sporormiaceae</taxon>
        <taxon>Sporormia</taxon>
    </lineage>
</organism>
<reference evidence="2" key="1">
    <citation type="journal article" date="2020" name="Stud. Mycol.">
        <title>101 Dothideomycetes genomes: a test case for predicting lifestyles and emergence of pathogens.</title>
        <authorList>
            <person name="Haridas S."/>
            <person name="Albert R."/>
            <person name="Binder M."/>
            <person name="Bloem J."/>
            <person name="Labutti K."/>
            <person name="Salamov A."/>
            <person name="Andreopoulos B."/>
            <person name="Baker S."/>
            <person name="Barry K."/>
            <person name="Bills G."/>
            <person name="Bluhm B."/>
            <person name="Cannon C."/>
            <person name="Castanera R."/>
            <person name="Culley D."/>
            <person name="Daum C."/>
            <person name="Ezra D."/>
            <person name="Gonzalez J."/>
            <person name="Henrissat B."/>
            <person name="Kuo A."/>
            <person name="Liang C."/>
            <person name="Lipzen A."/>
            <person name="Lutzoni F."/>
            <person name="Magnuson J."/>
            <person name="Mondo S."/>
            <person name="Nolan M."/>
            <person name="Ohm R."/>
            <person name="Pangilinan J."/>
            <person name="Park H.-J."/>
            <person name="Ramirez L."/>
            <person name="Alfaro M."/>
            <person name="Sun H."/>
            <person name="Tritt A."/>
            <person name="Yoshinaga Y."/>
            <person name="Zwiers L.-H."/>
            <person name="Turgeon B."/>
            <person name="Goodwin S."/>
            <person name="Spatafora J."/>
            <person name="Crous P."/>
            <person name="Grigoriev I."/>
        </authorList>
    </citation>
    <scope>NUCLEOTIDE SEQUENCE</scope>
    <source>
        <strain evidence="2">CBS 119925</strain>
    </source>
</reference>
<evidence type="ECO:0000313" key="3">
    <source>
        <dbReference type="Proteomes" id="UP000799440"/>
    </source>
</evidence>
<keyword evidence="1" id="KW-0472">Membrane</keyword>